<dbReference type="InterPro" id="IPR036396">
    <property type="entry name" value="Cyt_P450_sf"/>
</dbReference>
<dbReference type="Pfam" id="PF00067">
    <property type="entry name" value="p450"/>
    <property type="match status" value="1"/>
</dbReference>
<organism evidence="2 3">
    <name type="scientific">Mycolicibacterium murale</name>
    <dbReference type="NCBI Taxonomy" id="182220"/>
    <lineage>
        <taxon>Bacteria</taxon>
        <taxon>Bacillati</taxon>
        <taxon>Actinomycetota</taxon>
        <taxon>Actinomycetes</taxon>
        <taxon>Mycobacteriales</taxon>
        <taxon>Mycobacteriaceae</taxon>
        <taxon>Mycolicibacterium</taxon>
    </lineage>
</organism>
<keyword evidence="3" id="KW-1185">Reference proteome</keyword>
<dbReference type="Proteomes" id="UP000465241">
    <property type="component" value="Unassembled WGS sequence"/>
</dbReference>
<comment type="caution">
    <text evidence="2">The sequence shown here is derived from an EMBL/GenBank/DDBJ whole genome shotgun (WGS) entry which is preliminary data.</text>
</comment>
<dbReference type="Gene3D" id="1.10.630.10">
    <property type="entry name" value="Cytochrome P450"/>
    <property type="match status" value="1"/>
</dbReference>
<name>A0A7I9WUN8_9MYCO</name>
<keyword evidence="2" id="KW-0503">Monooxygenase</keyword>
<dbReference type="InterPro" id="IPR001128">
    <property type="entry name" value="Cyt_P450"/>
</dbReference>
<dbReference type="GO" id="GO:0005506">
    <property type="term" value="F:iron ion binding"/>
    <property type="evidence" value="ECO:0007669"/>
    <property type="project" value="InterPro"/>
</dbReference>
<dbReference type="PANTHER" id="PTHR24305:SF166">
    <property type="entry name" value="CYTOCHROME P450 12A4, MITOCHONDRIAL-RELATED"/>
    <property type="match status" value="1"/>
</dbReference>
<keyword evidence="2" id="KW-0560">Oxidoreductase</keyword>
<accession>A0A7I9WUN8</accession>
<evidence type="ECO:0000313" key="3">
    <source>
        <dbReference type="Proteomes" id="UP000465241"/>
    </source>
</evidence>
<dbReference type="GO" id="GO:0020037">
    <property type="term" value="F:heme binding"/>
    <property type="evidence" value="ECO:0007669"/>
    <property type="project" value="InterPro"/>
</dbReference>
<dbReference type="GO" id="GO:0016705">
    <property type="term" value="F:oxidoreductase activity, acting on paired donors, with incorporation or reduction of molecular oxygen"/>
    <property type="evidence" value="ECO:0007669"/>
    <property type="project" value="InterPro"/>
</dbReference>
<evidence type="ECO:0000256" key="1">
    <source>
        <dbReference type="ARBA" id="ARBA00010617"/>
    </source>
</evidence>
<reference evidence="2 3" key="1">
    <citation type="journal article" date="2019" name="Emerg. Microbes Infect.">
        <title>Comprehensive subspecies identification of 175 nontuberculous mycobacteria species based on 7547 genomic profiles.</title>
        <authorList>
            <person name="Matsumoto Y."/>
            <person name="Kinjo T."/>
            <person name="Motooka D."/>
            <person name="Nabeya D."/>
            <person name="Jung N."/>
            <person name="Uechi K."/>
            <person name="Horii T."/>
            <person name="Iida T."/>
            <person name="Fujita J."/>
            <person name="Nakamura S."/>
        </authorList>
    </citation>
    <scope>NUCLEOTIDE SEQUENCE [LARGE SCALE GENOMIC DNA]</scope>
    <source>
        <strain evidence="2 3">JCM 13392</strain>
    </source>
</reference>
<dbReference type="SUPFAM" id="SSF48264">
    <property type="entry name" value="Cytochrome P450"/>
    <property type="match status" value="1"/>
</dbReference>
<dbReference type="EMBL" id="BLKT01000003">
    <property type="protein sequence ID" value="GFG61118.1"/>
    <property type="molecule type" value="Genomic_DNA"/>
</dbReference>
<dbReference type="AlphaFoldDB" id="A0A7I9WUN8"/>
<evidence type="ECO:0000313" key="2">
    <source>
        <dbReference type="EMBL" id="GFG61118.1"/>
    </source>
</evidence>
<sequence>MMTTTDLPTLSGPRALAALADLALPSIGAGAILRRKLVVAMLDRTGADARAVRRLRELRERFGGTPVLLNLGVRKILILTHPEDVGYVLKRSPTPFHPANTEKRKALKQFQPHGVLISSRERRTERRSVNERALDTQAPLHRLATDFARIVDDEAADLAAAVQKANVLTSAMFETAWWRLVRRLVLGERARTDDRITDDLRRLRSAANWSFAGLPHRRVARRFHTGLQHYAAQPDPASLLGALADVPADPGVDPVGQVPQWLFAFDAANMATLRALALLATHPEQHGHAMADAADPARPALRPYLRGCVLESVRLWPTTPALLRDIAADDAEPLHWGTATGLIDVPRGTGVLITVPAFHRDRGTLPFADSFDPSLWVDGRAQQYPQLVPFSAGPVECPGRNLVLFVTSTMLAQLLSRLELTLADPYRLDPSKPLPATLNQYALRFPARACQTTTPR</sequence>
<comment type="similarity">
    <text evidence="1">Belongs to the cytochrome P450 family.</text>
</comment>
<proteinExistence type="inferred from homology"/>
<gene>
    <name evidence="2" type="ORF">MMUR_52540</name>
</gene>
<protein>
    <submittedName>
        <fullName evidence="2">Cytochrome P450 monooxygenase</fullName>
    </submittedName>
</protein>
<dbReference type="PANTHER" id="PTHR24305">
    <property type="entry name" value="CYTOCHROME P450"/>
    <property type="match status" value="1"/>
</dbReference>
<dbReference type="InterPro" id="IPR050121">
    <property type="entry name" value="Cytochrome_P450_monoxygenase"/>
</dbReference>
<dbReference type="GO" id="GO:0004497">
    <property type="term" value="F:monooxygenase activity"/>
    <property type="evidence" value="ECO:0007669"/>
    <property type="project" value="UniProtKB-KW"/>
</dbReference>